<dbReference type="PANTHER" id="PTHR30563">
    <property type="entry name" value="DNA RECOMBINATION PROTEIN RMUC"/>
    <property type="match status" value="1"/>
</dbReference>
<protein>
    <submittedName>
        <fullName evidence="7">DNA recombination protein RmuC</fullName>
    </submittedName>
</protein>
<accession>A0ABT1BTB7</accession>
<feature type="coiled-coil region" evidence="5">
    <location>
        <begin position="54"/>
        <end position="132"/>
    </location>
</feature>
<reference evidence="7 8" key="1">
    <citation type="submission" date="2022-06" db="EMBL/GenBank/DDBJ databases">
        <title>A taxonomic note on the genus Prevotella: Description of four novel genera and emended description of the genera Hallella and Xylanibacter.</title>
        <authorList>
            <person name="Hitch T.C.A."/>
        </authorList>
    </citation>
    <scope>NUCLEOTIDE SEQUENCE [LARGE SCALE GENOMIC DNA]</scope>
    <source>
        <strain evidence="7 8">DSM 100619</strain>
    </source>
</reference>
<evidence type="ECO:0000256" key="1">
    <source>
        <dbReference type="ARBA" id="ARBA00003416"/>
    </source>
</evidence>
<keyword evidence="3 5" id="KW-0175">Coiled coil</keyword>
<evidence type="ECO:0000256" key="3">
    <source>
        <dbReference type="ARBA" id="ARBA00023054"/>
    </source>
</evidence>
<comment type="function">
    <text evidence="1">Involved in DNA recombination.</text>
</comment>
<evidence type="ECO:0000256" key="6">
    <source>
        <dbReference type="SAM" id="MobiDB-lite"/>
    </source>
</evidence>
<sequence>MMVVFIVISVLFGIAVGYLIAGRSRTEMKLDLGKARTQVELLQQQRTADAESARSQKEEQKSMYEKQLSDLRDRQAQQLAELKMQEESRLKLQREELERQLAQQQEQFSLQLKSAQQEMAIAARKVMEENTKALKEANVEHVGHITTPLQEAINSMRKALDDSTMKTAEGQASIREIIEQMRKSSQEIGEKAESLVNVLRRDNKVTGNWGEVILGDLLNSQGLVEGREYDVQSHLRDANGNVVLNDSTGSQMIPDVILHYPQGDDVIIDSKVSLVAFERYVNATTQEEKDKYLKEHVDSVRKHILELARKDYSKYVKAPRKAVDFVIMFMPVEASLQLALVTDPQLWDEAFHKKVFITSEQNLTAILHMIRVAWVQNTQAENQQRVFGLAETLLDRLGDFFQRYNKLGDLMKRTQAAYDLADNKLISGQQSVVKKAKELVELGAKENPNRPIPEPVDDPQDSLIEKKKLDK</sequence>
<keyword evidence="8" id="KW-1185">Reference proteome</keyword>
<evidence type="ECO:0000256" key="4">
    <source>
        <dbReference type="ARBA" id="ARBA00023172"/>
    </source>
</evidence>
<comment type="caution">
    <text evidence="7">The sequence shown here is derived from an EMBL/GenBank/DDBJ whole genome shotgun (WGS) entry which is preliminary data.</text>
</comment>
<dbReference type="PANTHER" id="PTHR30563:SF0">
    <property type="entry name" value="DNA RECOMBINATION PROTEIN RMUC"/>
    <property type="match status" value="1"/>
</dbReference>
<evidence type="ECO:0000313" key="8">
    <source>
        <dbReference type="Proteomes" id="UP001204015"/>
    </source>
</evidence>
<comment type="similarity">
    <text evidence="2">Belongs to the RmuC family.</text>
</comment>
<name>A0ABT1BTB7_9BACT</name>
<evidence type="ECO:0000313" key="7">
    <source>
        <dbReference type="EMBL" id="MCO6024322.1"/>
    </source>
</evidence>
<dbReference type="InterPro" id="IPR003798">
    <property type="entry name" value="DNA_recombination_RmuC"/>
</dbReference>
<feature type="region of interest" description="Disordered" evidence="6">
    <location>
        <begin position="443"/>
        <end position="471"/>
    </location>
</feature>
<dbReference type="EMBL" id="JAMXLY010000001">
    <property type="protein sequence ID" value="MCO6024322.1"/>
    <property type="molecule type" value="Genomic_DNA"/>
</dbReference>
<proteinExistence type="inferred from homology"/>
<organism evidence="7 8">
    <name type="scientific">Segatella cerevisiae</name>
    <dbReference type="NCBI Taxonomy" id="2053716"/>
    <lineage>
        <taxon>Bacteria</taxon>
        <taxon>Pseudomonadati</taxon>
        <taxon>Bacteroidota</taxon>
        <taxon>Bacteroidia</taxon>
        <taxon>Bacteroidales</taxon>
        <taxon>Prevotellaceae</taxon>
        <taxon>Segatella</taxon>
    </lineage>
</organism>
<evidence type="ECO:0000256" key="2">
    <source>
        <dbReference type="ARBA" id="ARBA00009840"/>
    </source>
</evidence>
<dbReference type="Pfam" id="PF02646">
    <property type="entry name" value="RmuC"/>
    <property type="match status" value="1"/>
</dbReference>
<keyword evidence="4" id="KW-0233">DNA recombination</keyword>
<dbReference type="Proteomes" id="UP001204015">
    <property type="component" value="Unassembled WGS sequence"/>
</dbReference>
<gene>
    <name evidence="7" type="primary">rmuC</name>
    <name evidence="7" type="ORF">NG821_00420</name>
</gene>
<evidence type="ECO:0000256" key="5">
    <source>
        <dbReference type="SAM" id="Coils"/>
    </source>
</evidence>
<dbReference type="RefSeq" id="WP_252759682.1">
    <property type="nucleotide sequence ID" value="NZ_JAMXLY010000001.1"/>
</dbReference>